<evidence type="ECO:0000256" key="1">
    <source>
        <dbReference type="SAM" id="Phobius"/>
    </source>
</evidence>
<dbReference type="RefSeq" id="WP_345172917.1">
    <property type="nucleotide sequence ID" value="NZ_BAABFQ010000004.1"/>
</dbReference>
<gene>
    <name evidence="2" type="ORF">ACFPKY_10725</name>
</gene>
<feature type="transmembrane region" description="Helical" evidence="1">
    <location>
        <begin position="6"/>
        <end position="22"/>
    </location>
</feature>
<name>A0ABW0MZ13_9ACTN</name>
<keyword evidence="1" id="KW-1133">Transmembrane helix</keyword>
<sequence length="64" mass="7165">MFTYFLIAAAVVLVGATIWVQVRGRKRPGRHITQNAPMDDSMNARAKWQHDLTQNSHWSGGSPS</sequence>
<accession>A0ABW0MZ13</accession>
<protein>
    <recommendedName>
        <fullName evidence="4">Secreted protein</fullName>
    </recommendedName>
</protein>
<evidence type="ECO:0008006" key="4">
    <source>
        <dbReference type="Google" id="ProtNLM"/>
    </source>
</evidence>
<keyword evidence="1" id="KW-0812">Transmembrane</keyword>
<keyword evidence="1" id="KW-0472">Membrane</keyword>
<organism evidence="2 3">
    <name type="scientific">Nocardioides caricicola</name>
    <dbReference type="NCBI Taxonomy" id="634770"/>
    <lineage>
        <taxon>Bacteria</taxon>
        <taxon>Bacillati</taxon>
        <taxon>Actinomycetota</taxon>
        <taxon>Actinomycetes</taxon>
        <taxon>Propionibacteriales</taxon>
        <taxon>Nocardioidaceae</taxon>
        <taxon>Nocardioides</taxon>
    </lineage>
</organism>
<evidence type="ECO:0000313" key="2">
    <source>
        <dbReference type="EMBL" id="MFC5493580.1"/>
    </source>
</evidence>
<dbReference type="EMBL" id="JBHSMD010000003">
    <property type="protein sequence ID" value="MFC5493580.1"/>
    <property type="molecule type" value="Genomic_DNA"/>
</dbReference>
<evidence type="ECO:0000313" key="3">
    <source>
        <dbReference type="Proteomes" id="UP001595956"/>
    </source>
</evidence>
<dbReference type="Proteomes" id="UP001595956">
    <property type="component" value="Unassembled WGS sequence"/>
</dbReference>
<proteinExistence type="predicted"/>
<keyword evidence="3" id="KW-1185">Reference proteome</keyword>
<comment type="caution">
    <text evidence="2">The sequence shown here is derived from an EMBL/GenBank/DDBJ whole genome shotgun (WGS) entry which is preliminary data.</text>
</comment>
<reference evidence="3" key="1">
    <citation type="journal article" date="2019" name="Int. J. Syst. Evol. Microbiol.">
        <title>The Global Catalogue of Microorganisms (GCM) 10K type strain sequencing project: providing services to taxonomists for standard genome sequencing and annotation.</title>
        <authorList>
            <consortium name="The Broad Institute Genomics Platform"/>
            <consortium name="The Broad Institute Genome Sequencing Center for Infectious Disease"/>
            <person name="Wu L."/>
            <person name="Ma J."/>
        </authorList>
    </citation>
    <scope>NUCLEOTIDE SEQUENCE [LARGE SCALE GENOMIC DNA]</scope>
    <source>
        <strain evidence="3">KACC 13778</strain>
    </source>
</reference>